<dbReference type="GO" id="GO:0007399">
    <property type="term" value="P:nervous system development"/>
    <property type="evidence" value="ECO:0007669"/>
    <property type="project" value="UniProtKB-KW"/>
</dbReference>
<evidence type="ECO:0000256" key="12">
    <source>
        <dbReference type="SAM" id="MobiDB-lite"/>
    </source>
</evidence>
<evidence type="ECO:0000256" key="11">
    <source>
        <dbReference type="ARBA" id="ARBA00031318"/>
    </source>
</evidence>
<evidence type="ECO:0000313" key="13">
    <source>
        <dbReference type="EMBL" id="NXW46448.1"/>
    </source>
</evidence>
<dbReference type="EMBL" id="VZZU01001317">
    <property type="protein sequence ID" value="NXW46448.1"/>
    <property type="molecule type" value="Genomic_DNA"/>
</dbReference>
<keyword evidence="6" id="KW-0963">Cytoplasm</keyword>
<sequence>PAMPRGGRGFRRARPSFVDESLFGSSAGTRPLPPAFAPPWTAAAPAPGGGGSRPGSSRPGSTCRWRCPTPSFCDESLFGAKPEGPARAAPGMRKEDVAKLHTLLWSPPPAPQHRHGLSPGSRGDRHPPTPVTPATAGSEVAPEGQPCVWQCPQSQLGSPGRGAPGRGCSRSLHTGPCLGLERCKNQSPPTAPATPRGPPTRGRSRSVSRCPLAVCSKAAGGCTPRPPWK</sequence>
<dbReference type="PANTHER" id="PTHR34917">
    <property type="entry name" value="RBPJ-INTERACTING AND TUBULIN-ASSOCIATED PROTEIN 1"/>
    <property type="match status" value="1"/>
</dbReference>
<dbReference type="InterPro" id="IPR031418">
    <property type="entry name" value="RITA1"/>
</dbReference>
<organism evidence="13 14">
    <name type="scientific">Nyctiprogne leucopyga</name>
    <dbReference type="NCBI Taxonomy" id="382315"/>
    <lineage>
        <taxon>Eukaryota</taxon>
        <taxon>Metazoa</taxon>
        <taxon>Chordata</taxon>
        <taxon>Craniata</taxon>
        <taxon>Vertebrata</taxon>
        <taxon>Euteleostomi</taxon>
        <taxon>Archelosauria</taxon>
        <taxon>Archosauria</taxon>
        <taxon>Dinosauria</taxon>
        <taxon>Saurischia</taxon>
        <taxon>Theropoda</taxon>
        <taxon>Coelurosauria</taxon>
        <taxon>Aves</taxon>
        <taxon>Neognathae</taxon>
        <taxon>Neoaves</taxon>
        <taxon>Strisores</taxon>
        <taxon>Caprimulgiformes</taxon>
        <taxon>Caprimulgidae</taxon>
        <taxon>Chordeilinae</taxon>
        <taxon>Nyctiprogne</taxon>
    </lineage>
</organism>
<dbReference type="GO" id="GO:0005634">
    <property type="term" value="C:nucleus"/>
    <property type="evidence" value="ECO:0007669"/>
    <property type="project" value="UniProtKB-SubCell"/>
</dbReference>
<dbReference type="AlphaFoldDB" id="A0A7L4C9I6"/>
<feature type="region of interest" description="Disordered" evidence="12">
    <location>
        <begin position="1"/>
        <end position="64"/>
    </location>
</feature>
<evidence type="ECO:0000256" key="2">
    <source>
        <dbReference type="ARBA" id="ARBA00004496"/>
    </source>
</evidence>
<dbReference type="GO" id="GO:0007219">
    <property type="term" value="P:Notch signaling pathway"/>
    <property type="evidence" value="ECO:0007669"/>
    <property type="project" value="UniProtKB-KW"/>
</dbReference>
<proteinExistence type="inferred from homology"/>
<keyword evidence="9" id="KW-0539">Nucleus</keyword>
<evidence type="ECO:0000256" key="1">
    <source>
        <dbReference type="ARBA" id="ARBA00004123"/>
    </source>
</evidence>
<feature type="region of interest" description="Disordered" evidence="12">
    <location>
        <begin position="104"/>
        <end position="143"/>
    </location>
</feature>
<comment type="similarity">
    <text evidence="3">Belongs to the RITA family.</text>
</comment>
<feature type="non-terminal residue" evidence="13">
    <location>
        <position position="229"/>
    </location>
</feature>
<feature type="region of interest" description="Disordered" evidence="12">
    <location>
        <begin position="152"/>
        <end position="171"/>
    </location>
</feature>
<accession>A0A7L4C9I6</accession>
<evidence type="ECO:0000256" key="8">
    <source>
        <dbReference type="ARBA" id="ARBA00022976"/>
    </source>
</evidence>
<gene>
    <name evidence="13" type="primary">Rita1</name>
    <name evidence="13" type="ORF">NYCLEU_R15045</name>
</gene>
<evidence type="ECO:0000313" key="14">
    <source>
        <dbReference type="Proteomes" id="UP000551823"/>
    </source>
</evidence>
<dbReference type="Proteomes" id="UP000551823">
    <property type="component" value="Unassembled WGS sequence"/>
</dbReference>
<evidence type="ECO:0000256" key="9">
    <source>
        <dbReference type="ARBA" id="ARBA00023242"/>
    </source>
</evidence>
<feature type="region of interest" description="Disordered" evidence="12">
    <location>
        <begin position="179"/>
        <end position="209"/>
    </location>
</feature>
<protein>
    <recommendedName>
        <fullName evidence="5">RBPJ-interacting and tubulin-associated protein 1</fullName>
    </recommendedName>
    <alternativeName>
        <fullName evidence="11">RBPJ-interacting and tubulin-associated protein</fullName>
    </alternativeName>
</protein>
<comment type="function">
    <text evidence="10">Tubulin-binding protein that acts as a negative regulator of Notch signaling pathway. Shuttles between the cytoplasm and the nucleus and mediates the nuclear export of RBPJ/RBPSUH, thereby preventing the interaction between RBPJ/RBPSUH and NICD product of Notch proteins (Notch intracellular domain), leading to down-regulate Notch-mediated transcription. May play a role in neurogenesis.</text>
</comment>
<comment type="subcellular location">
    <subcellularLocation>
        <location evidence="2">Cytoplasm</location>
    </subcellularLocation>
    <subcellularLocation>
        <location evidence="1">Nucleus</location>
    </subcellularLocation>
</comment>
<comment type="subunit">
    <text evidence="4">Interacts with RBPJ/RBPSUH.</text>
</comment>
<name>A0A7L4C9I6_9AVES</name>
<dbReference type="GO" id="GO:0015631">
    <property type="term" value="F:tubulin binding"/>
    <property type="evidence" value="ECO:0007669"/>
    <property type="project" value="InterPro"/>
</dbReference>
<reference evidence="13 14" key="1">
    <citation type="submission" date="2019-09" db="EMBL/GenBank/DDBJ databases">
        <title>Bird 10,000 Genomes (B10K) Project - Family phase.</title>
        <authorList>
            <person name="Zhang G."/>
        </authorList>
    </citation>
    <scope>NUCLEOTIDE SEQUENCE [LARGE SCALE GENOMIC DNA]</scope>
    <source>
        <strain evidence="13">B10K-DU-005-01</strain>
    </source>
</reference>
<evidence type="ECO:0000256" key="7">
    <source>
        <dbReference type="ARBA" id="ARBA00022902"/>
    </source>
</evidence>
<evidence type="ECO:0000256" key="5">
    <source>
        <dbReference type="ARBA" id="ARBA00014447"/>
    </source>
</evidence>
<dbReference type="Pfam" id="PF17066">
    <property type="entry name" value="RITA"/>
    <property type="match status" value="2"/>
</dbReference>
<dbReference type="GO" id="GO:0051168">
    <property type="term" value="P:nuclear export"/>
    <property type="evidence" value="ECO:0007669"/>
    <property type="project" value="InterPro"/>
</dbReference>
<feature type="compositionally biased region" description="Pro residues" evidence="12">
    <location>
        <begin position="189"/>
        <end position="198"/>
    </location>
</feature>
<comment type="caution">
    <text evidence="13">The sequence shown here is derived from an EMBL/GenBank/DDBJ whole genome shotgun (WGS) entry which is preliminary data.</text>
</comment>
<feature type="non-terminal residue" evidence="13">
    <location>
        <position position="1"/>
    </location>
</feature>
<dbReference type="PANTHER" id="PTHR34917:SF1">
    <property type="entry name" value="RBPJ-INTERACTING AND TUBULIN-ASSOCIATED PROTEIN 1"/>
    <property type="match status" value="1"/>
</dbReference>
<evidence type="ECO:0000256" key="6">
    <source>
        <dbReference type="ARBA" id="ARBA00022490"/>
    </source>
</evidence>
<keyword evidence="7" id="KW-0524">Neurogenesis</keyword>
<evidence type="ECO:0000256" key="4">
    <source>
        <dbReference type="ARBA" id="ARBA00011667"/>
    </source>
</evidence>
<dbReference type="GO" id="GO:0045746">
    <property type="term" value="P:negative regulation of Notch signaling pathway"/>
    <property type="evidence" value="ECO:0007669"/>
    <property type="project" value="TreeGrafter"/>
</dbReference>
<keyword evidence="8" id="KW-0914">Notch signaling pathway</keyword>
<keyword evidence="14" id="KW-1185">Reference proteome</keyword>
<evidence type="ECO:0000256" key="10">
    <source>
        <dbReference type="ARBA" id="ARBA00024957"/>
    </source>
</evidence>
<dbReference type="GO" id="GO:0005737">
    <property type="term" value="C:cytoplasm"/>
    <property type="evidence" value="ECO:0007669"/>
    <property type="project" value="UniProtKB-SubCell"/>
</dbReference>
<evidence type="ECO:0000256" key="3">
    <source>
        <dbReference type="ARBA" id="ARBA00010906"/>
    </source>
</evidence>